<keyword evidence="2" id="KW-1185">Reference proteome</keyword>
<name>T1L308_TETUR</name>
<dbReference type="Proteomes" id="UP000015104">
    <property type="component" value="Unassembled WGS sequence"/>
</dbReference>
<organism evidence="1 2">
    <name type="scientific">Tetranychus urticae</name>
    <name type="common">Two-spotted spider mite</name>
    <dbReference type="NCBI Taxonomy" id="32264"/>
    <lineage>
        <taxon>Eukaryota</taxon>
        <taxon>Metazoa</taxon>
        <taxon>Ecdysozoa</taxon>
        <taxon>Arthropoda</taxon>
        <taxon>Chelicerata</taxon>
        <taxon>Arachnida</taxon>
        <taxon>Acari</taxon>
        <taxon>Acariformes</taxon>
        <taxon>Trombidiformes</taxon>
        <taxon>Prostigmata</taxon>
        <taxon>Eleutherengona</taxon>
        <taxon>Raphignathae</taxon>
        <taxon>Tetranychoidea</taxon>
        <taxon>Tetranychidae</taxon>
        <taxon>Tetranychus</taxon>
    </lineage>
</organism>
<sequence>MIQQLSFFQVAFFLRSNSSCIK</sequence>
<reference evidence="2" key="1">
    <citation type="submission" date="2011-08" db="EMBL/GenBank/DDBJ databases">
        <authorList>
            <person name="Rombauts S."/>
        </authorList>
    </citation>
    <scope>NUCLEOTIDE SEQUENCE</scope>
    <source>
        <strain evidence="2">London</strain>
    </source>
</reference>
<reference evidence="1" key="2">
    <citation type="submission" date="2015-06" db="UniProtKB">
        <authorList>
            <consortium name="EnsemblMetazoa"/>
        </authorList>
    </citation>
    <scope>IDENTIFICATION</scope>
</reference>
<dbReference type="EMBL" id="CAEY01000994">
    <property type="status" value="NOT_ANNOTATED_CDS"/>
    <property type="molecule type" value="Genomic_DNA"/>
</dbReference>
<dbReference type="HOGENOM" id="CLU_3425293_0_0_1"/>
<evidence type="ECO:0000313" key="2">
    <source>
        <dbReference type="Proteomes" id="UP000015104"/>
    </source>
</evidence>
<dbReference type="EnsemblMetazoa" id="tetur34g01090.1">
    <property type="protein sequence ID" value="tetur34g01090.1"/>
    <property type="gene ID" value="tetur34g01090"/>
</dbReference>
<dbReference type="AlphaFoldDB" id="T1L308"/>
<evidence type="ECO:0000313" key="1">
    <source>
        <dbReference type="EnsemblMetazoa" id="tetur34g01090.1"/>
    </source>
</evidence>
<accession>T1L308</accession>
<protein>
    <submittedName>
        <fullName evidence="1">Uncharacterized protein</fullName>
    </submittedName>
</protein>
<proteinExistence type="predicted"/>